<dbReference type="InterPro" id="IPR044646">
    <property type="entry name" value="EMB1417-like"/>
</dbReference>
<dbReference type="AlphaFoldDB" id="A0A8X7YPY8"/>
<dbReference type="InterPro" id="IPR002885">
    <property type="entry name" value="PPR_rpt"/>
</dbReference>
<feature type="repeat" description="PPR" evidence="1">
    <location>
        <begin position="391"/>
        <end position="425"/>
    </location>
</feature>
<feature type="domain" description="Integrator complex subunit 3 N-terminal" evidence="2">
    <location>
        <begin position="30"/>
        <end position="123"/>
    </location>
</feature>
<organism evidence="3 4">
    <name type="scientific">Populus tomentosa</name>
    <name type="common">Chinese white poplar</name>
    <dbReference type="NCBI Taxonomy" id="118781"/>
    <lineage>
        <taxon>Eukaryota</taxon>
        <taxon>Viridiplantae</taxon>
        <taxon>Streptophyta</taxon>
        <taxon>Embryophyta</taxon>
        <taxon>Tracheophyta</taxon>
        <taxon>Spermatophyta</taxon>
        <taxon>Magnoliopsida</taxon>
        <taxon>eudicotyledons</taxon>
        <taxon>Gunneridae</taxon>
        <taxon>Pentapetalae</taxon>
        <taxon>rosids</taxon>
        <taxon>fabids</taxon>
        <taxon>Malpighiales</taxon>
        <taxon>Salicaceae</taxon>
        <taxon>Saliceae</taxon>
        <taxon>Populus</taxon>
    </lineage>
</organism>
<protein>
    <recommendedName>
        <fullName evidence="2">Integrator complex subunit 3 N-terminal domain-containing protein</fullName>
    </recommendedName>
</protein>
<evidence type="ECO:0000313" key="4">
    <source>
        <dbReference type="Proteomes" id="UP000886885"/>
    </source>
</evidence>
<dbReference type="EMBL" id="JAAWWB010000022">
    <property type="protein sequence ID" value="KAG6755021.1"/>
    <property type="molecule type" value="Genomic_DNA"/>
</dbReference>
<dbReference type="Proteomes" id="UP000886885">
    <property type="component" value="Chromosome 11D"/>
</dbReference>
<proteinExistence type="predicted"/>
<name>A0A8X7YPY8_POPTO</name>
<evidence type="ECO:0000313" key="3">
    <source>
        <dbReference type="EMBL" id="KAG6755021.1"/>
    </source>
</evidence>
<dbReference type="PANTHER" id="PTHR46782:SF2">
    <property type="entry name" value="OS07G0545900 PROTEIN"/>
    <property type="match status" value="1"/>
</dbReference>
<sequence>MASKLLESVVPLRMKESPDSLLRKPYDELEPTLTKDHIKHLHIVVANGYALFVNFIVKIVNDLYGKFVDLAMDLLICAAKEIIDVLGVGFDGLSRKIVTGDFSDGNLWLCFKLGYFFKDMELFRERRATGFQKCIEAMSCNLPVSSFSSTLESAKRFPFQKANTVPRTHTMKTEIQAQYRSPVSVLMLASAIDKIMMNEVALSSGFLFPSVKISFFQRTARLSSLKPKARKKNQPPLLVTSALCVKCSQKQLKLNSRADENRKVVKKSGKKEHHLWQKRDSAGSGQKALNLVRIVSELPNEKEAVYGALDKWTAWETEFPLIAAAKALKILRQRRQWMRVIQVAKWMLSKGQGATLGTYDTLLLAFDKDDRVDEAKSLWNMIIHTHTRSMSKRLFSRMISLYDHHNMQDEIIEVFADMEELGVRPDEDTVWRVARAFKKLGQEEKRELVLERYQCKWKYIHFNGERVRVKRDRWNEE</sequence>
<evidence type="ECO:0000256" key="1">
    <source>
        <dbReference type="PROSITE-ProRule" id="PRU00708"/>
    </source>
</evidence>
<accession>A0A8X7YPY8</accession>
<evidence type="ECO:0000259" key="2">
    <source>
        <dbReference type="Pfam" id="PF10189"/>
    </source>
</evidence>
<dbReference type="InterPro" id="IPR019333">
    <property type="entry name" value="INTS3_N"/>
</dbReference>
<reference evidence="3" key="1">
    <citation type="journal article" date="2020" name="bioRxiv">
        <title>Hybrid origin of Populus tomentosa Carr. identified through genome sequencing and phylogenomic analysis.</title>
        <authorList>
            <person name="An X."/>
            <person name="Gao K."/>
            <person name="Chen Z."/>
            <person name="Li J."/>
            <person name="Yang X."/>
            <person name="Yang X."/>
            <person name="Zhou J."/>
            <person name="Guo T."/>
            <person name="Zhao T."/>
            <person name="Huang S."/>
            <person name="Miao D."/>
            <person name="Khan W.U."/>
            <person name="Rao P."/>
            <person name="Ye M."/>
            <person name="Lei B."/>
            <person name="Liao W."/>
            <person name="Wang J."/>
            <person name="Ji L."/>
            <person name="Li Y."/>
            <person name="Guo B."/>
            <person name="Mustafa N.S."/>
            <person name="Li S."/>
            <person name="Yun Q."/>
            <person name="Keller S.R."/>
            <person name="Mao J."/>
            <person name="Zhang R."/>
            <person name="Strauss S.H."/>
        </authorList>
    </citation>
    <scope>NUCLEOTIDE SEQUENCE</scope>
    <source>
        <strain evidence="3">GM15</strain>
        <tissue evidence="3">Leaf</tissue>
    </source>
</reference>
<keyword evidence="4" id="KW-1185">Reference proteome</keyword>
<dbReference type="PANTHER" id="PTHR46782">
    <property type="entry name" value="OS01G0757700 PROTEIN"/>
    <property type="match status" value="1"/>
</dbReference>
<dbReference type="PROSITE" id="PS51375">
    <property type="entry name" value="PPR"/>
    <property type="match status" value="1"/>
</dbReference>
<dbReference type="OrthoDB" id="2014168at2759"/>
<comment type="caution">
    <text evidence="3">The sequence shown here is derived from an EMBL/GenBank/DDBJ whole genome shotgun (WGS) entry which is preliminary data.</text>
</comment>
<gene>
    <name evidence="3" type="ORF">POTOM_040834</name>
</gene>
<dbReference type="Pfam" id="PF10189">
    <property type="entry name" value="Ints3_N"/>
    <property type="match status" value="1"/>
</dbReference>